<evidence type="ECO:0000313" key="1">
    <source>
        <dbReference type="EMBL" id="KAF2730886.1"/>
    </source>
</evidence>
<reference evidence="1" key="1">
    <citation type="journal article" date="2020" name="Stud. Mycol.">
        <title>101 Dothideomycetes genomes: a test case for predicting lifestyles and emergence of pathogens.</title>
        <authorList>
            <person name="Haridas S."/>
            <person name="Albert R."/>
            <person name="Binder M."/>
            <person name="Bloem J."/>
            <person name="Labutti K."/>
            <person name="Salamov A."/>
            <person name="Andreopoulos B."/>
            <person name="Baker S."/>
            <person name="Barry K."/>
            <person name="Bills G."/>
            <person name="Bluhm B."/>
            <person name="Cannon C."/>
            <person name="Castanera R."/>
            <person name="Culley D."/>
            <person name="Daum C."/>
            <person name="Ezra D."/>
            <person name="Gonzalez J."/>
            <person name="Henrissat B."/>
            <person name="Kuo A."/>
            <person name="Liang C."/>
            <person name="Lipzen A."/>
            <person name="Lutzoni F."/>
            <person name="Magnuson J."/>
            <person name="Mondo S."/>
            <person name="Nolan M."/>
            <person name="Ohm R."/>
            <person name="Pangilinan J."/>
            <person name="Park H.-J."/>
            <person name="Ramirez L."/>
            <person name="Alfaro M."/>
            <person name="Sun H."/>
            <person name="Tritt A."/>
            <person name="Yoshinaga Y."/>
            <person name="Zwiers L.-H."/>
            <person name="Turgeon B."/>
            <person name="Goodwin S."/>
            <person name="Spatafora J."/>
            <person name="Crous P."/>
            <person name="Grigoriev I."/>
        </authorList>
    </citation>
    <scope>NUCLEOTIDE SEQUENCE</scope>
    <source>
        <strain evidence="1">CBS 125425</strain>
    </source>
</reference>
<proteinExistence type="predicted"/>
<dbReference type="EMBL" id="ML996207">
    <property type="protein sequence ID" value="KAF2730886.1"/>
    <property type="molecule type" value="Genomic_DNA"/>
</dbReference>
<comment type="caution">
    <text evidence="1">The sequence shown here is derived from an EMBL/GenBank/DDBJ whole genome shotgun (WGS) entry which is preliminary data.</text>
</comment>
<gene>
    <name evidence="1" type="ORF">EJ04DRAFT_28975</name>
</gene>
<dbReference type="Proteomes" id="UP000799444">
    <property type="component" value="Unassembled WGS sequence"/>
</dbReference>
<protein>
    <submittedName>
        <fullName evidence="1">Uncharacterized protein</fullName>
    </submittedName>
</protein>
<name>A0A9P4QTX8_9PLEO</name>
<sequence>MRLLLYHTMASFARAELVHNYIKLHNYMARPCPTCTFDEQKCRESIDNSVICMGTLSERKCCFGSGLPLPLVPSSLSQYGNATHRSMDYSRTHLHPSSKDGPSFYTIASSAEDKELSIPDPPLQKLCRRSRCVSQHAMPCLQHGIPSHPPPPLVKRKALALYTHKLGRRRDPFFSDAPLQKLNLRAGSMIVCGYCGG</sequence>
<dbReference type="AlphaFoldDB" id="A0A9P4QTX8"/>
<accession>A0A9P4QTX8</accession>
<organism evidence="1 2">
    <name type="scientific">Polyplosphaeria fusca</name>
    <dbReference type="NCBI Taxonomy" id="682080"/>
    <lineage>
        <taxon>Eukaryota</taxon>
        <taxon>Fungi</taxon>
        <taxon>Dikarya</taxon>
        <taxon>Ascomycota</taxon>
        <taxon>Pezizomycotina</taxon>
        <taxon>Dothideomycetes</taxon>
        <taxon>Pleosporomycetidae</taxon>
        <taxon>Pleosporales</taxon>
        <taxon>Tetraplosphaeriaceae</taxon>
        <taxon>Polyplosphaeria</taxon>
    </lineage>
</organism>
<keyword evidence="2" id="KW-1185">Reference proteome</keyword>
<evidence type="ECO:0000313" key="2">
    <source>
        <dbReference type="Proteomes" id="UP000799444"/>
    </source>
</evidence>